<feature type="transmembrane region" description="Helical" evidence="6">
    <location>
        <begin position="388"/>
        <end position="410"/>
    </location>
</feature>
<feature type="transmembrane region" description="Helical" evidence="6">
    <location>
        <begin position="32"/>
        <end position="52"/>
    </location>
</feature>
<feature type="non-terminal residue" evidence="9">
    <location>
        <position position="1"/>
    </location>
</feature>
<evidence type="ECO:0000259" key="7">
    <source>
        <dbReference type="PROSITE" id="PS50850"/>
    </source>
</evidence>
<dbReference type="InterPro" id="IPR036259">
    <property type="entry name" value="MFS_trans_sf"/>
</dbReference>
<keyword evidence="8" id="KW-1185">Reference proteome</keyword>
<evidence type="ECO:0000256" key="2">
    <source>
        <dbReference type="ARBA" id="ARBA00022692"/>
    </source>
</evidence>
<dbReference type="SUPFAM" id="SSF103473">
    <property type="entry name" value="MFS general substrate transporter"/>
    <property type="match status" value="1"/>
</dbReference>
<dbReference type="GO" id="GO:0000329">
    <property type="term" value="C:fungal-type vacuole membrane"/>
    <property type="evidence" value="ECO:0007669"/>
    <property type="project" value="TreeGrafter"/>
</dbReference>
<dbReference type="RefSeq" id="XP_033463216.1">
    <property type="nucleotide sequence ID" value="XM_033600150.1"/>
</dbReference>
<accession>A0A6J3MDU4</accession>
<feature type="transmembrane region" description="Helical" evidence="6">
    <location>
        <begin position="159"/>
        <end position="184"/>
    </location>
</feature>
<keyword evidence="3 6" id="KW-1133">Transmembrane helix</keyword>
<dbReference type="GO" id="GO:0015174">
    <property type="term" value="F:basic amino acid transmembrane transporter activity"/>
    <property type="evidence" value="ECO:0007669"/>
    <property type="project" value="TreeGrafter"/>
</dbReference>
<dbReference type="PANTHER" id="PTHR23501:SF6">
    <property type="entry name" value="MULTIDRUG TRANSPORTER, PUTATIVE (AFU_ORTHOLOGUE AFUA_3G14560)-RELATED"/>
    <property type="match status" value="1"/>
</dbReference>
<dbReference type="Proteomes" id="UP000504637">
    <property type="component" value="Unplaced"/>
</dbReference>
<keyword evidence="2 6" id="KW-0812">Transmembrane</keyword>
<feature type="transmembrane region" description="Helical" evidence="6">
    <location>
        <begin position="329"/>
        <end position="352"/>
    </location>
</feature>
<feature type="transmembrane region" description="Helical" evidence="6">
    <location>
        <begin position="295"/>
        <end position="317"/>
    </location>
</feature>
<dbReference type="GeneID" id="54357950"/>
<feature type="transmembrane region" description="Helical" evidence="6">
    <location>
        <begin position="99"/>
        <end position="119"/>
    </location>
</feature>
<dbReference type="PANTHER" id="PTHR23501">
    <property type="entry name" value="MAJOR FACILITATOR SUPERFAMILY"/>
    <property type="match status" value="1"/>
</dbReference>
<keyword evidence="4 6" id="KW-0472">Membrane</keyword>
<evidence type="ECO:0000256" key="1">
    <source>
        <dbReference type="ARBA" id="ARBA00004141"/>
    </source>
</evidence>
<gene>
    <name evidence="9" type="ORF">K489DRAFT_289447</name>
</gene>
<feature type="transmembrane region" description="Helical" evidence="6">
    <location>
        <begin position="190"/>
        <end position="213"/>
    </location>
</feature>
<dbReference type="AlphaFoldDB" id="A0A6J3MDU4"/>
<reference evidence="9" key="2">
    <citation type="submission" date="2020-04" db="EMBL/GenBank/DDBJ databases">
        <authorList>
            <consortium name="NCBI Genome Project"/>
        </authorList>
    </citation>
    <scope>NUCLEOTIDE SEQUENCE</scope>
    <source>
        <strain evidence="9">CBS 342.82</strain>
    </source>
</reference>
<evidence type="ECO:0000313" key="8">
    <source>
        <dbReference type="Proteomes" id="UP000504637"/>
    </source>
</evidence>
<dbReference type="InterPro" id="IPR011701">
    <property type="entry name" value="MFS"/>
</dbReference>
<feature type="transmembrane region" description="Helical" evidence="6">
    <location>
        <begin position="422"/>
        <end position="449"/>
    </location>
</feature>
<feature type="domain" description="Major facilitator superfamily (MFS) profile" evidence="7">
    <location>
        <begin position="35"/>
        <end position="526"/>
    </location>
</feature>
<organism evidence="9">
    <name type="scientific">Dissoconium aciculare CBS 342.82</name>
    <dbReference type="NCBI Taxonomy" id="1314786"/>
    <lineage>
        <taxon>Eukaryota</taxon>
        <taxon>Fungi</taxon>
        <taxon>Dikarya</taxon>
        <taxon>Ascomycota</taxon>
        <taxon>Pezizomycotina</taxon>
        <taxon>Dothideomycetes</taxon>
        <taxon>Dothideomycetidae</taxon>
        <taxon>Mycosphaerellales</taxon>
        <taxon>Dissoconiaceae</taxon>
        <taxon>Dissoconium</taxon>
    </lineage>
</organism>
<feature type="transmembrane region" description="Helical" evidence="6">
    <location>
        <begin position="234"/>
        <end position="251"/>
    </location>
</feature>
<reference evidence="9" key="1">
    <citation type="submission" date="2020-01" db="EMBL/GenBank/DDBJ databases">
        <authorList>
            <consortium name="DOE Joint Genome Institute"/>
            <person name="Haridas S."/>
            <person name="Albert R."/>
            <person name="Binder M."/>
            <person name="Bloem J."/>
            <person name="Labutti K."/>
            <person name="Salamov A."/>
            <person name="Andreopoulos B."/>
            <person name="Baker S.E."/>
            <person name="Barry K."/>
            <person name="Bills G."/>
            <person name="Bluhm B.H."/>
            <person name="Cannon C."/>
            <person name="Castanera R."/>
            <person name="Culley D.E."/>
            <person name="Daum C."/>
            <person name="Ezra D."/>
            <person name="Gonzalez J.B."/>
            <person name="Henrissat B."/>
            <person name="Kuo A."/>
            <person name="Liang C."/>
            <person name="Lipzen A."/>
            <person name="Lutzoni F."/>
            <person name="Magnuson J."/>
            <person name="Mondo S."/>
            <person name="Nolan M."/>
            <person name="Ohm R."/>
            <person name="Pangilinan J."/>
            <person name="Park H.-J."/>
            <person name="Ramirez L."/>
            <person name="Alfaro M."/>
            <person name="Sun H."/>
            <person name="Tritt A."/>
            <person name="Yoshinaga Y."/>
            <person name="Zwiers L.-H."/>
            <person name="Turgeon B.G."/>
            <person name="Goodwin S.B."/>
            <person name="Spatafora J.W."/>
            <person name="Crous P.W."/>
            <person name="Grigoriev I.V."/>
        </authorList>
    </citation>
    <scope>NUCLEOTIDE SEQUENCE</scope>
    <source>
        <strain evidence="9">CBS 342.82</strain>
    </source>
</reference>
<feature type="transmembrane region" description="Helical" evidence="6">
    <location>
        <begin position="504"/>
        <end position="524"/>
    </location>
</feature>
<dbReference type="InterPro" id="IPR020846">
    <property type="entry name" value="MFS_dom"/>
</dbReference>
<evidence type="ECO:0000256" key="6">
    <source>
        <dbReference type="SAM" id="Phobius"/>
    </source>
</evidence>
<comment type="subcellular location">
    <subcellularLocation>
        <location evidence="1">Membrane</location>
        <topology evidence="1">Multi-pass membrane protein</topology>
    </subcellularLocation>
</comment>
<protein>
    <submittedName>
        <fullName evidence="9">MFS general substrate transporter</fullName>
    </submittedName>
</protein>
<evidence type="ECO:0000256" key="3">
    <source>
        <dbReference type="ARBA" id="ARBA00022989"/>
    </source>
</evidence>
<evidence type="ECO:0000256" key="5">
    <source>
        <dbReference type="SAM" id="MobiDB-lite"/>
    </source>
</evidence>
<name>A0A6J3MDU4_9PEZI</name>
<feature type="region of interest" description="Disordered" evidence="5">
    <location>
        <begin position="1"/>
        <end position="23"/>
    </location>
</feature>
<feature type="transmembrane region" description="Helical" evidence="6">
    <location>
        <begin position="364"/>
        <end position="382"/>
    </location>
</feature>
<dbReference type="Gene3D" id="1.20.1250.20">
    <property type="entry name" value="MFS general substrate transporter like domains"/>
    <property type="match status" value="1"/>
</dbReference>
<feature type="transmembrane region" description="Helical" evidence="6">
    <location>
        <begin position="125"/>
        <end position="147"/>
    </location>
</feature>
<sequence>VTSNDLPGSSGSTGSDDDDHNQESKTLSRARIAACASGIGCMVLLQTINISLLTTTQSAIAEDLDAFGETTWFTSSYLITSAALSPLAGKLLNILSPRICLPIAAVIAAVGTGVTSLAPTFAAFIVGRVVTGIGSAGIVTGAVVVVLELSGAKHKGLGVGLLNSCFTVGVAVGAVLAGALLEALGWRSLFWLQSPLLLSSGLITWLAIPADFFSKNAGNQSQSSRGKTLAEIDYLGALSLTSSIVLVLYSLSSPGRIPLLPLLLSPIAAAAFVLNELYLAKDPIIPISLLRSRGLMTTCLATVGYMMSRWAVLFYTPAYALVSRDWTPALAGTILIPTNAGFALGGLLAGWLHIRRRGSYYTPTLICYMVFPATVLALALLANRATPIAAIMAILFICGLATGAALNYSLAHLLHIIPPETAYIATALLTTFRSFAGSFGSAIGGGVFVRALDGALRRGFAEQGDGEREELVRRLSGSPALVGSLKGATHEIAVLGYEQAFRTLWLAAAGLAVVMVFVQANAGWTGYAER</sequence>
<feature type="transmembrane region" description="Helical" evidence="6">
    <location>
        <begin position="257"/>
        <end position="274"/>
    </location>
</feature>
<reference evidence="9" key="3">
    <citation type="submission" date="2025-08" db="UniProtKB">
        <authorList>
            <consortium name="RefSeq"/>
        </authorList>
    </citation>
    <scope>IDENTIFICATION</scope>
    <source>
        <strain evidence="9">CBS 342.82</strain>
    </source>
</reference>
<dbReference type="OrthoDB" id="4160219at2759"/>
<proteinExistence type="predicted"/>
<dbReference type="PROSITE" id="PS50850">
    <property type="entry name" value="MFS"/>
    <property type="match status" value="1"/>
</dbReference>
<feature type="non-terminal residue" evidence="9">
    <location>
        <position position="530"/>
    </location>
</feature>
<feature type="transmembrane region" description="Helical" evidence="6">
    <location>
        <begin position="72"/>
        <end position="92"/>
    </location>
</feature>
<evidence type="ECO:0000256" key="4">
    <source>
        <dbReference type="ARBA" id="ARBA00023136"/>
    </source>
</evidence>
<evidence type="ECO:0000313" key="9">
    <source>
        <dbReference type="RefSeq" id="XP_033463216.1"/>
    </source>
</evidence>
<dbReference type="Pfam" id="PF07690">
    <property type="entry name" value="MFS_1"/>
    <property type="match status" value="1"/>
</dbReference>